<gene>
    <name evidence="4" type="ORF">CR513_61802</name>
</gene>
<dbReference type="Pfam" id="PF08246">
    <property type="entry name" value="Inhibitor_I29"/>
    <property type="match status" value="1"/>
</dbReference>
<dbReference type="GO" id="GO:0008233">
    <property type="term" value="F:peptidase activity"/>
    <property type="evidence" value="ECO:0007669"/>
    <property type="project" value="UniProtKB-KW"/>
</dbReference>
<dbReference type="SUPFAM" id="SSF54001">
    <property type="entry name" value="Cysteine proteinases"/>
    <property type="match status" value="1"/>
</dbReference>
<evidence type="ECO:0000256" key="2">
    <source>
        <dbReference type="SAM" id="MobiDB-lite"/>
    </source>
</evidence>
<dbReference type="AlphaFoldDB" id="A0A371E227"/>
<sequence length="206" mass="23107">MSLDEASMSERHEQWMKKYGKVYKDAAEKQKRFLIFKDNVEYIESFNAAGNKSYKLGINPFADQTSDEFAASHTGYRRSHELRTEPVSVAIDSTAGGSDFQANYNVSPKTVVRTDCRAEDQIAGVEGQIALAEEENACAEEEIAGAKKEIARGSRSQVRTTCRTRSDQHSRVDEGLEDTKEQRGGDRQREGADRTEEETDQAGRQQ</sequence>
<reference evidence="4" key="1">
    <citation type="submission" date="2018-05" db="EMBL/GenBank/DDBJ databases">
        <title>Draft genome of Mucuna pruriens seed.</title>
        <authorList>
            <person name="Nnadi N.E."/>
            <person name="Vos R."/>
            <person name="Hasami M.H."/>
            <person name="Devisetty U.K."/>
            <person name="Aguiy J.C."/>
        </authorList>
    </citation>
    <scope>NUCLEOTIDE SEQUENCE [LARGE SCALE GENOMIC DNA]</scope>
    <source>
        <strain evidence="4">JCA_2017</strain>
    </source>
</reference>
<keyword evidence="4" id="KW-0378">Hydrolase</keyword>
<dbReference type="InterPro" id="IPR038765">
    <property type="entry name" value="Papain-like_cys_pep_sf"/>
</dbReference>
<dbReference type="GO" id="GO:0006508">
    <property type="term" value="P:proteolysis"/>
    <property type="evidence" value="ECO:0007669"/>
    <property type="project" value="UniProtKB-KW"/>
</dbReference>
<comment type="caution">
    <text evidence="4">The sequence shown here is derived from an EMBL/GenBank/DDBJ whole genome shotgun (WGS) entry which is preliminary data.</text>
</comment>
<evidence type="ECO:0000256" key="1">
    <source>
        <dbReference type="SAM" id="Coils"/>
    </source>
</evidence>
<evidence type="ECO:0000259" key="3">
    <source>
        <dbReference type="SMART" id="SM00848"/>
    </source>
</evidence>
<keyword evidence="1" id="KW-0175">Coiled coil</keyword>
<dbReference type="Gene3D" id="1.10.287.2250">
    <property type="match status" value="1"/>
</dbReference>
<name>A0A371E227_MUCPR</name>
<keyword evidence="5" id="KW-1185">Reference proteome</keyword>
<feature type="coiled-coil region" evidence="1">
    <location>
        <begin position="122"/>
        <end position="149"/>
    </location>
</feature>
<feature type="region of interest" description="Disordered" evidence="2">
    <location>
        <begin position="149"/>
        <end position="206"/>
    </location>
</feature>
<dbReference type="InterPro" id="IPR013201">
    <property type="entry name" value="Prot_inhib_I29"/>
</dbReference>
<dbReference type="Proteomes" id="UP000257109">
    <property type="component" value="Unassembled WGS sequence"/>
</dbReference>
<dbReference type="SMART" id="SM00848">
    <property type="entry name" value="Inhibitor_I29"/>
    <property type="match status" value="1"/>
</dbReference>
<feature type="compositionally biased region" description="Basic and acidic residues" evidence="2">
    <location>
        <begin position="164"/>
        <end position="194"/>
    </location>
</feature>
<dbReference type="EMBL" id="QJKJ01017136">
    <property type="protein sequence ID" value="RDX60089.1"/>
    <property type="molecule type" value="Genomic_DNA"/>
</dbReference>
<feature type="non-terminal residue" evidence="4">
    <location>
        <position position="1"/>
    </location>
</feature>
<proteinExistence type="predicted"/>
<evidence type="ECO:0000313" key="4">
    <source>
        <dbReference type="EMBL" id="RDX60089.1"/>
    </source>
</evidence>
<evidence type="ECO:0000313" key="5">
    <source>
        <dbReference type="Proteomes" id="UP000257109"/>
    </source>
</evidence>
<dbReference type="OrthoDB" id="1433621at2759"/>
<dbReference type="STRING" id="157652.A0A371E227"/>
<protein>
    <submittedName>
        <fullName evidence="4">Senescence-specific cysteine protease SAG39</fullName>
    </submittedName>
</protein>
<feature type="domain" description="Cathepsin propeptide inhibitor" evidence="3">
    <location>
        <begin position="12"/>
        <end position="69"/>
    </location>
</feature>
<accession>A0A371E227</accession>
<organism evidence="4 5">
    <name type="scientific">Mucuna pruriens</name>
    <name type="common">Velvet bean</name>
    <name type="synonym">Dolichos pruriens</name>
    <dbReference type="NCBI Taxonomy" id="157652"/>
    <lineage>
        <taxon>Eukaryota</taxon>
        <taxon>Viridiplantae</taxon>
        <taxon>Streptophyta</taxon>
        <taxon>Embryophyta</taxon>
        <taxon>Tracheophyta</taxon>
        <taxon>Spermatophyta</taxon>
        <taxon>Magnoliopsida</taxon>
        <taxon>eudicotyledons</taxon>
        <taxon>Gunneridae</taxon>
        <taxon>Pentapetalae</taxon>
        <taxon>rosids</taxon>
        <taxon>fabids</taxon>
        <taxon>Fabales</taxon>
        <taxon>Fabaceae</taxon>
        <taxon>Papilionoideae</taxon>
        <taxon>50 kb inversion clade</taxon>
        <taxon>NPAAA clade</taxon>
        <taxon>indigoferoid/millettioid clade</taxon>
        <taxon>Phaseoleae</taxon>
        <taxon>Mucuna</taxon>
    </lineage>
</organism>
<feature type="compositionally biased region" description="Polar residues" evidence="2">
    <location>
        <begin position="154"/>
        <end position="163"/>
    </location>
</feature>
<keyword evidence="4" id="KW-0645">Protease</keyword>